<protein>
    <recommendedName>
        <fullName evidence="1">Xylose isomerase-like TIM barrel domain-containing protein</fullName>
    </recommendedName>
</protein>
<accession>A0A1V6PXI8</accession>
<dbReference type="Pfam" id="PF01261">
    <property type="entry name" value="AP_endonuc_2"/>
    <property type="match status" value="1"/>
</dbReference>
<proteinExistence type="predicted"/>
<dbReference type="InterPro" id="IPR036237">
    <property type="entry name" value="Xyl_isomerase-like_sf"/>
</dbReference>
<name>A0A1V6PXI8_9EURO</name>
<dbReference type="InterPro" id="IPR013022">
    <property type="entry name" value="Xyl_isomerase-like_TIM-brl"/>
</dbReference>
<dbReference type="STRING" id="416450.A0A1V6PXI8"/>
<sequence>MTYQPAIMSVSLRRAWLQGFDYRISQAANTGFQVIEVFYEDLEYTARDIPGKDTPTADQLFQVADHIHSVCQPQGLEIIGLQQLLLYERPRDREQHAKLIKKMVSWLQIVKRLHTTTIQILANFLSADQLTDDFDIIAADLRQVAAMAVAETPFVCFAYENLFWSTHLDTREKLWTVVKRVG</sequence>
<keyword evidence="3" id="KW-1185">Reference proteome</keyword>
<dbReference type="EMBL" id="MDYN01000027">
    <property type="protein sequence ID" value="OQD81422.1"/>
    <property type="molecule type" value="Genomic_DNA"/>
</dbReference>
<evidence type="ECO:0000259" key="1">
    <source>
        <dbReference type="Pfam" id="PF01261"/>
    </source>
</evidence>
<dbReference type="PANTHER" id="PTHR12110">
    <property type="entry name" value="HYDROXYPYRUVATE ISOMERASE"/>
    <property type="match status" value="1"/>
</dbReference>
<evidence type="ECO:0000313" key="2">
    <source>
        <dbReference type="EMBL" id="OQD81422.1"/>
    </source>
</evidence>
<dbReference type="PANTHER" id="PTHR12110:SF57">
    <property type="entry name" value="DIOXYGENASE, PUTATIVE-RELATED"/>
    <property type="match status" value="1"/>
</dbReference>
<comment type="caution">
    <text evidence="2">The sequence shown here is derived from an EMBL/GenBank/DDBJ whole genome shotgun (WGS) entry which is preliminary data.</text>
</comment>
<gene>
    <name evidence="2" type="ORF">PENANT_c027G03855</name>
</gene>
<dbReference type="Gene3D" id="3.20.20.150">
    <property type="entry name" value="Divalent-metal-dependent TIM barrel enzymes"/>
    <property type="match status" value="1"/>
</dbReference>
<reference evidence="3" key="1">
    <citation type="journal article" date="2017" name="Nat. Microbiol.">
        <title>Global analysis of biosynthetic gene clusters reveals vast potential of secondary metabolite production in Penicillium species.</title>
        <authorList>
            <person name="Nielsen J.C."/>
            <person name="Grijseels S."/>
            <person name="Prigent S."/>
            <person name="Ji B."/>
            <person name="Dainat J."/>
            <person name="Nielsen K.F."/>
            <person name="Frisvad J.C."/>
            <person name="Workman M."/>
            <person name="Nielsen J."/>
        </authorList>
    </citation>
    <scope>NUCLEOTIDE SEQUENCE [LARGE SCALE GENOMIC DNA]</scope>
    <source>
        <strain evidence="3">IBT 31811</strain>
    </source>
</reference>
<feature type="domain" description="Xylose isomerase-like TIM barrel" evidence="1">
    <location>
        <begin position="25"/>
        <end position="182"/>
    </location>
</feature>
<dbReference type="OrthoDB" id="5360893at2759"/>
<dbReference type="SUPFAM" id="SSF51658">
    <property type="entry name" value="Xylose isomerase-like"/>
    <property type="match status" value="1"/>
</dbReference>
<dbReference type="InterPro" id="IPR050312">
    <property type="entry name" value="IolE/XylAMocC-like"/>
</dbReference>
<evidence type="ECO:0000313" key="3">
    <source>
        <dbReference type="Proteomes" id="UP000191672"/>
    </source>
</evidence>
<organism evidence="2 3">
    <name type="scientific">Penicillium antarcticum</name>
    <dbReference type="NCBI Taxonomy" id="416450"/>
    <lineage>
        <taxon>Eukaryota</taxon>
        <taxon>Fungi</taxon>
        <taxon>Dikarya</taxon>
        <taxon>Ascomycota</taxon>
        <taxon>Pezizomycotina</taxon>
        <taxon>Eurotiomycetes</taxon>
        <taxon>Eurotiomycetidae</taxon>
        <taxon>Eurotiales</taxon>
        <taxon>Aspergillaceae</taxon>
        <taxon>Penicillium</taxon>
    </lineage>
</organism>
<dbReference type="AlphaFoldDB" id="A0A1V6PXI8"/>
<dbReference type="Proteomes" id="UP000191672">
    <property type="component" value="Unassembled WGS sequence"/>
</dbReference>